<keyword evidence="1" id="KW-0862">Zinc</keyword>
<dbReference type="OrthoDB" id="10005492at2759"/>
<keyword evidence="6" id="KW-1185">Reference proteome</keyword>
<evidence type="ECO:0000313" key="6">
    <source>
        <dbReference type="Proteomes" id="UP000261560"/>
    </source>
</evidence>
<name>A0A3B3BZX8_ORYME</name>
<keyword evidence="1" id="KW-0863">Zinc-finger</keyword>
<dbReference type="PANTHER" id="PTHR15555:SF0">
    <property type="entry name" value="ZINC FINGER HIT DOMAIN-CONTAINING PROTEIN 2"/>
    <property type="match status" value="1"/>
</dbReference>
<feature type="region of interest" description="Disordered" evidence="2">
    <location>
        <begin position="543"/>
        <end position="564"/>
    </location>
</feature>
<dbReference type="Proteomes" id="UP000646548">
    <property type="component" value="Unassembled WGS sequence"/>
</dbReference>
<dbReference type="PaxDb" id="30732-ENSOMEP00000010603"/>
<dbReference type="OMA" id="LMPDYKP"/>
<dbReference type="STRING" id="30732.ENSOMEP00000010603"/>
<sequence>MNPLIRRRLPLSVESFLTNFDPKEEWTDPESDTTTRDGILLPSRSSASNSEEFLSPAKTCNEEAQNNSAAAAAACTFCKCNPSRYTCPRCNLQYCGLSCYQSREHAGCSEEFYKESVLQELKEMGKTESEGKRRMQEILLGLQQKGEVTEGGMEQVLKEVGVVKDKSEEEKVQVVALLSRLAQLQQSEGESSTEIEAILRKLEEIGGADPTSGDEDAEEEVDLAERMKGLDIDKLSEDELWDLLNSKERESFMGLMKSGGLGELVPPWKPWWEEHEEEQKTLVEELQGEQGKLERETTNQEDKNNKNKTSQVDEQSSKLTSKVKNKGRTKKEICQSGRSSAVSGVPSVSAKIPKLISLCANPSPLVCNSVVNTLYSYAFTLRLFNGDTDSLILEICETILALSEALHSSKVFNSVQEAIDCVQPLILGGGYLDKEDLLAPARAVEAVAHIMTGKNRQDSTGYCLSALSQLRTMFSDTRKTLSKEGDDAAKRQKFFQASKKCEFYQAWVVENEDRIQRLAAELWREHSRRESLRNGMDKAKTLVEENLKKEKKKKVNKDLIKELN</sequence>
<feature type="domain" description="HIT-type" evidence="3">
    <location>
        <begin position="75"/>
        <end position="108"/>
    </location>
</feature>
<dbReference type="SUPFAM" id="SSF144232">
    <property type="entry name" value="HIT/MYND zinc finger-like"/>
    <property type="match status" value="1"/>
</dbReference>
<protein>
    <submittedName>
        <fullName evidence="4">Zinc finger HIT domain-containing protein 2</fullName>
    </submittedName>
    <submittedName>
        <fullName evidence="5">Zinc finger, HIT-type containing 2</fullName>
    </submittedName>
</protein>
<dbReference type="EMBL" id="WKFB01000799">
    <property type="protein sequence ID" value="KAF6717853.1"/>
    <property type="molecule type" value="Genomic_DNA"/>
</dbReference>
<feature type="compositionally biased region" description="Basic and acidic residues" evidence="2">
    <location>
        <begin position="291"/>
        <end position="305"/>
    </location>
</feature>
<dbReference type="GeneTree" id="ENSGT00390000017147"/>
<organism evidence="5 6">
    <name type="scientific">Oryzias melastigma</name>
    <name type="common">Marine medaka</name>
    <dbReference type="NCBI Taxonomy" id="30732"/>
    <lineage>
        <taxon>Eukaryota</taxon>
        <taxon>Metazoa</taxon>
        <taxon>Chordata</taxon>
        <taxon>Craniata</taxon>
        <taxon>Vertebrata</taxon>
        <taxon>Euteleostomi</taxon>
        <taxon>Actinopterygii</taxon>
        <taxon>Neopterygii</taxon>
        <taxon>Teleostei</taxon>
        <taxon>Neoteleostei</taxon>
        <taxon>Acanthomorphata</taxon>
        <taxon>Ovalentaria</taxon>
        <taxon>Atherinomorphae</taxon>
        <taxon>Beloniformes</taxon>
        <taxon>Adrianichthyidae</taxon>
        <taxon>Oryziinae</taxon>
        <taxon>Oryzias</taxon>
    </lineage>
</organism>
<feature type="compositionally biased region" description="Polar residues" evidence="2">
    <location>
        <begin position="307"/>
        <end position="320"/>
    </location>
</feature>
<evidence type="ECO:0000259" key="3">
    <source>
        <dbReference type="PROSITE" id="PS51083"/>
    </source>
</evidence>
<dbReference type="PROSITE" id="PS51083">
    <property type="entry name" value="ZF_HIT"/>
    <property type="match status" value="1"/>
</dbReference>
<evidence type="ECO:0000313" key="5">
    <source>
        <dbReference type="Ensembl" id="ENSOMEP00000010603.1"/>
    </source>
</evidence>
<feature type="region of interest" description="Disordered" evidence="2">
    <location>
        <begin position="22"/>
        <end position="46"/>
    </location>
</feature>
<dbReference type="PANTHER" id="PTHR15555">
    <property type="entry name" value="ZINC FINGER HIT DOMAIN CONTAINING PROTEIN 2 PROTEIN FON -RELATED"/>
    <property type="match status" value="1"/>
</dbReference>
<evidence type="ECO:0000256" key="1">
    <source>
        <dbReference type="PROSITE-ProRule" id="PRU00453"/>
    </source>
</evidence>
<dbReference type="Ensembl" id="ENSOMET00000017454.1">
    <property type="protein sequence ID" value="ENSOMEP00000010603.1"/>
    <property type="gene ID" value="ENSOMEG00000011883.1"/>
</dbReference>
<dbReference type="InterPro" id="IPR039646">
    <property type="entry name" value="ZNHIT2"/>
</dbReference>
<reference evidence="4" key="2">
    <citation type="journal article" name="BMC Genomics">
        <title>Long-read sequencing and de novo genome assembly of marine medaka (Oryzias melastigma).</title>
        <authorList>
            <person name="Liang P."/>
            <person name="Saqib H.S.A."/>
            <person name="Ni X."/>
            <person name="Shen Y."/>
        </authorList>
    </citation>
    <scope>NUCLEOTIDE SEQUENCE</scope>
    <source>
        <strain evidence="4">Bigg-433</strain>
    </source>
</reference>
<proteinExistence type="predicted"/>
<feature type="region of interest" description="Disordered" evidence="2">
    <location>
        <begin position="279"/>
        <end position="331"/>
    </location>
</feature>
<keyword evidence="1" id="KW-0479">Metal-binding</keyword>
<dbReference type="InterPro" id="IPR007529">
    <property type="entry name" value="Znf_HIT"/>
</dbReference>
<dbReference type="GO" id="GO:0008270">
    <property type="term" value="F:zinc ion binding"/>
    <property type="evidence" value="ECO:0007669"/>
    <property type="project" value="UniProtKB-UniRule"/>
</dbReference>
<dbReference type="Gene3D" id="3.30.60.190">
    <property type="match status" value="1"/>
</dbReference>
<dbReference type="Pfam" id="PF04438">
    <property type="entry name" value="zf-HIT"/>
    <property type="match status" value="1"/>
</dbReference>
<evidence type="ECO:0000313" key="4">
    <source>
        <dbReference type="EMBL" id="KAF6717853.1"/>
    </source>
</evidence>
<dbReference type="CDD" id="cd23024">
    <property type="entry name" value="zf-HIT_ZNHIT2-3"/>
    <property type="match status" value="1"/>
</dbReference>
<dbReference type="Proteomes" id="UP000261560">
    <property type="component" value="Unplaced"/>
</dbReference>
<reference evidence="5" key="1">
    <citation type="submission" date="2025-05" db="UniProtKB">
        <authorList>
            <consortium name="Ensembl"/>
        </authorList>
    </citation>
    <scope>IDENTIFICATION</scope>
</reference>
<evidence type="ECO:0000256" key="2">
    <source>
        <dbReference type="SAM" id="MobiDB-lite"/>
    </source>
</evidence>
<gene>
    <name evidence="4" type="ORF">FQA47_005406</name>
</gene>
<accession>A0A3B3BZX8</accession>
<dbReference type="AlphaFoldDB" id="A0A3B3BZX8"/>